<evidence type="ECO:0000313" key="1">
    <source>
        <dbReference type="EMBL" id="GAI04180.1"/>
    </source>
</evidence>
<name>X1LP63_9ZZZZ</name>
<dbReference type="EMBL" id="BARV01005838">
    <property type="protein sequence ID" value="GAI04180.1"/>
    <property type="molecule type" value="Genomic_DNA"/>
</dbReference>
<organism evidence="1">
    <name type="scientific">marine sediment metagenome</name>
    <dbReference type="NCBI Taxonomy" id="412755"/>
    <lineage>
        <taxon>unclassified sequences</taxon>
        <taxon>metagenomes</taxon>
        <taxon>ecological metagenomes</taxon>
    </lineage>
</organism>
<comment type="caution">
    <text evidence="1">The sequence shown here is derived from an EMBL/GenBank/DDBJ whole genome shotgun (WGS) entry which is preliminary data.</text>
</comment>
<accession>X1LP63</accession>
<protein>
    <recommendedName>
        <fullName evidence="2">TRAM domain-containing protein</fullName>
    </recommendedName>
</protein>
<evidence type="ECO:0008006" key="2">
    <source>
        <dbReference type="Google" id="ProtNLM"/>
    </source>
</evidence>
<reference evidence="1" key="1">
    <citation type="journal article" date="2014" name="Front. Microbiol.">
        <title>High frequency of phylogenetically diverse reductive dehalogenase-homologous genes in deep subseafloor sedimentary metagenomes.</title>
        <authorList>
            <person name="Kawai M."/>
            <person name="Futagami T."/>
            <person name="Toyoda A."/>
            <person name="Takaki Y."/>
            <person name="Nishi S."/>
            <person name="Hori S."/>
            <person name="Arai W."/>
            <person name="Tsubouchi T."/>
            <person name="Morono Y."/>
            <person name="Uchiyama I."/>
            <person name="Ito T."/>
            <person name="Fujiyama A."/>
            <person name="Inagaki F."/>
            <person name="Takami H."/>
        </authorList>
    </citation>
    <scope>NUCLEOTIDE SEQUENCE</scope>
    <source>
        <strain evidence="1">Expedition CK06-06</strain>
    </source>
</reference>
<dbReference type="AlphaFoldDB" id="X1LP63"/>
<gene>
    <name evidence="1" type="ORF">S06H3_11876</name>
</gene>
<proteinExistence type="predicted"/>
<sequence length="47" mass="5114">MGYTDNYIRTFLEGKDDAKNKLVRVRLIRAEDGGGAIGEVEAVDEGA</sequence>